<dbReference type="PANTHER" id="PTHR43372:SF3">
    <property type="entry name" value="AT07710P-RELATED"/>
    <property type="match status" value="1"/>
</dbReference>
<dbReference type="InterPro" id="IPR036928">
    <property type="entry name" value="AS_sf"/>
</dbReference>
<dbReference type="InParanoid" id="E2B8L7"/>
<keyword evidence="1" id="KW-0472">Membrane</keyword>
<dbReference type="AlphaFoldDB" id="E2B8L7"/>
<dbReference type="GO" id="GO:0016787">
    <property type="term" value="F:hydrolase activity"/>
    <property type="evidence" value="ECO:0007669"/>
    <property type="project" value="UniProtKB-KW"/>
</dbReference>
<dbReference type="PANTHER" id="PTHR43372">
    <property type="entry name" value="FATTY-ACID AMIDE HYDROLASE"/>
    <property type="match status" value="1"/>
</dbReference>
<evidence type="ECO:0000313" key="3">
    <source>
        <dbReference type="EMBL" id="EFN87923.1"/>
    </source>
</evidence>
<accession>E2B8L7</accession>
<dbReference type="Proteomes" id="UP000008237">
    <property type="component" value="Unassembled WGS sequence"/>
</dbReference>
<reference evidence="3 4" key="1">
    <citation type="journal article" date="2010" name="Science">
        <title>Genomic comparison of the ants Camponotus floridanus and Harpegnathos saltator.</title>
        <authorList>
            <person name="Bonasio R."/>
            <person name="Zhang G."/>
            <person name="Ye C."/>
            <person name="Mutti N.S."/>
            <person name="Fang X."/>
            <person name="Qin N."/>
            <person name="Donahue G."/>
            <person name="Yang P."/>
            <person name="Li Q."/>
            <person name="Li C."/>
            <person name="Zhang P."/>
            <person name="Huang Z."/>
            <person name="Berger S.L."/>
            <person name="Reinberg D."/>
            <person name="Wang J."/>
            <person name="Liebig J."/>
        </authorList>
    </citation>
    <scope>NUCLEOTIDE SEQUENCE [LARGE SCALE GENOMIC DNA]</scope>
    <source>
        <strain evidence="3 4">R22 G/1</strain>
    </source>
</reference>
<dbReference type="SUPFAM" id="SSF75304">
    <property type="entry name" value="Amidase signature (AS) enzymes"/>
    <property type="match status" value="1"/>
</dbReference>
<dbReference type="EMBL" id="GL446361">
    <property type="protein sequence ID" value="EFN87923.1"/>
    <property type="molecule type" value="Genomic_DNA"/>
</dbReference>
<evidence type="ECO:0000259" key="2">
    <source>
        <dbReference type="Pfam" id="PF01425"/>
    </source>
</evidence>
<feature type="domain" description="Amidase" evidence="2">
    <location>
        <begin position="62"/>
        <end position="131"/>
    </location>
</feature>
<evidence type="ECO:0000256" key="1">
    <source>
        <dbReference type="SAM" id="Phobius"/>
    </source>
</evidence>
<keyword evidence="1" id="KW-0812">Transmembrane</keyword>
<dbReference type="OrthoDB" id="6428749at2759"/>
<keyword evidence="3" id="KW-0378">Hydrolase</keyword>
<dbReference type="Gene3D" id="3.90.1300.10">
    <property type="entry name" value="Amidase signature (AS) domain"/>
    <property type="match status" value="2"/>
</dbReference>
<feature type="transmembrane region" description="Helical" evidence="1">
    <location>
        <begin position="6"/>
        <end position="26"/>
    </location>
</feature>
<dbReference type="InterPro" id="IPR052739">
    <property type="entry name" value="FAAH2"/>
</dbReference>
<dbReference type="GO" id="GO:0012505">
    <property type="term" value="C:endomembrane system"/>
    <property type="evidence" value="ECO:0007669"/>
    <property type="project" value="TreeGrafter"/>
</dbReference>
<evidence type="ECO:0000313" key="4">
    <source>
        <dbReference type="Proteomes" id="UP000008237"/>
    </source>
</evidence>
<dbReference type="Pfam" id="PF01425">
    <property type="entry name" value="Amidase"/>
    <property type="match status" value="2"/>
</dbReference>
<protein>
    <submittedName>
        <fullName evidence="3">Fatty-acid amide hydrolase 2</fullName>
    </submittedName>
</protein>
<dbReference type="STRING" id="610380.E2B8L7"/>
<sequence>MNYVMRILLCISNIIYLMLIRIFSLIRYKKPPNIPSITDFLLTISATELAKKIRERKYTSYDVVRTYIERIKEVNPYINAVVDDRYEEALAEAKNCDALLKSGNVDIVALKKQKPLYGVPLTIKEACPVKEVIPARDHYPTNENENFHNCLSYGPMTRYADDLRLFMEMISTKSNIDLCLDEPVDWKQTKVYYQQNMGKSFGILSMSPDLEQCILKAADYFSKCGIHTQKIPMEWPASLLEMTIMQFLNVGKVDVLIDINNSKLEKSPMLEMIKAVFGLSHHTMSLLFFTLLQQYYNFPKRRKLHYLQKFKEFQETLQQLLGKNGLLIHPTFRITAPFPELVLGEVGNIPYCALFNVLGFPAVQVPMGLNKDRMPMGVQIIAAPYQDRLCLAAAKELEIAFGGWVPPSIEISD</sequence>
<name>E2B8L7_HARSA</name>
<feature type="domain" description="Amidase" evidence="2">
    <location>
        <begin position="152"/>
        <end position="391"/>
    </location>
</feature>
<keyword evidence="4" id="KW-1185">Reference proteome</keyword>
<dbReference type="OMA" id="NITWEWI"/>
<dbReference type="InterPro" id="IPR023631">
    <property type="entry name" value="Amidase_dom"/>
</dbReference>
<gene>
    <name evidence="3" type="ORF">EAI_17173</name>
</gene>
<proteinExistence type="predicted"/>
<keyword evidence="1" id="KW-1133">Transmembrane helix</keyword>
<organism evidence="4">
    <name type="scientific">Harpegnathos saltator</name>
    <name type="common">Jerdon's jumping ant</name>
    <dbReference type="NCBI Taxonomy" id="610380"/>
    <lineage>
        <taxon>Eukaryota</taxon>
        <taxon>Metazoa</taxon>
        <taxon>Ecdysozoa</taxon>
        <taxon>Arthropoda</taxon>
        <taxon>Hexapoda</taxon>
        <taxon>Insecta</taxon>
        <taxon>Pterygota</taxon>
        <taxon>Neoptera</taxon>
        <taxon>Endopterygota</taxon>
        <taxon>Hymenoptera</taxon>
        <taxon>Apocrita</taxon>
        <taxon>Aculeata</taxon>
        <taxon>Formicoidea</taxon>
        <taxon>Formicidae</taxon>
        <taxon>Ponerinae</taxon>
        <taxon>Ponerini</taxon>
        <taxon>Harpegnathos</taxon>
    </lineage>
</organism>